<dbReference type="AlphaFoldDB" id="A0A091FWX3"/>
<evidence type="ECO:0008006" key="4">
    <source>
        <dbReference type="Google" id="ProtNLM"/>
    </source>
</evidence>
<dbReference type="GO" id="GO:0031012">
    <property type="term" value="C:extracellular matrix"/>
    <property type="evidence" value="ECO:0007669"/>
    <property type="project" value="TreeGrafter"/>
</dbReference>
<protein>
    <recommendedName>
        <fullName evidence="4">RNA-directed DNA polymerase from mobile element jockey</fullName>
    </recommendedName>
</protein>
<dbReference type="PANTHER" id="PTHR33395">
    <property type="entry name" value="TRANSCRIPTASE, PUTATIVE-RELATED-RELATED"/>
    <property type="match status" value="1"/>
</dbReference>
<feature type="region of interest" description="Disordered" evidence="1">
    <location>
        <begin position="38"/>
        <end position="77"/>
    </location>
</feature>
<feature type="non-terminal residue" evidence="2">
    <location>
        <position position="1"/>
    </location>
</feature>
<feature type="compositionally biased region" description="Polar residues" evidence="1">
    <location>
        <begin position="38"/>
        <end position="59"/>
    </location>
</feature>
<gene>
    <name evidence="2" type="ORF">N302_07505</name>
</gene>
<sequence length="104" mass="11776">DQVQDHPRNLKVHKSMGHDEMHLQVLWEWAAEIAKPLSSTVEKSSQSHEGPTNWKSGNKTPIFKKGNKEDRGNYRPANLTCPGNIMEKIILGGIERHLKNNAII</sequence>
<dbReference type="GO" id="GO:0061343">
    <property type="term" value="P:cell adhesion involved in heart morphogenesis"/>
    <property type="evidence" value="ECO:0007669"/>
    <property type="project" value="TreeGrafter"/>
</dbReference>
<reference evidence="2 3" key="1">
    <citation type="submission" date="2014-04" db="EMBL/GenBank/DDBJ databases">
        <title>Genome evolution of avian class.</title>
        <authorList>
            <person name="Zhang G."/>
            <person name="Li C."/>
        </authorList>
    </citation>
    <scope>NUCLEOTIDE SEQUENCE [LARGE SCALE GENOMIC DNA]</scope>
    <source>
        <strain evidence="2">BGI_N302</strain>
    </source>
</reference>
<name>A0A091FWX3_CORBR</name>
<evidence type="ECO:0000313" key="2">
    <source>
        <dbReference type="EMBL" id="KFO65875.1"/>
    </source>
</evidence>
<organism evidence="2 3">
    <name type="scientific">Corvus brachyrhynchos</name>
    <name type="common">American crow</name>
    <dbReference type="NCBI Taxonomy" id="85066"/>
    <lineage>
        <taxon>Eukaryota</taxon>
        <taxon>Metazoa</taxon>
        <taxon>Chordata</taxon>
        <taxon>Craniata</taxon>
        <taxon>Vertebrata</taxon>
        <taxon>Euteleostomi</taxon>
        <taxon>Archelosauria</taxon>
        <taxon>Archosauria</taxon>
        <taxon>Dinosauria</taxon>
        <taxon>Saurischia</taxon>
        <taxon>Theropoda</taxon>
        <taxon>Coelurosauria</taxon>
        <taxon>Aves</taxon>
        <taxon>Neognathae</taxon>
        <taxon>Neoaves</taxon>
        <taxon>Telluraves</taxon>
        <taxon>Australaves</taxon>
        <taxon>Passeriformes</taxon>
        <taxon>Corvoidea</taxon>
        <taxon>Corvidae</taxon>
        <taxon>Corvus</taxon>
    </lineage>
</organism>
<accession>A0A091FWX3</accession>
<evidence type="ECO:0000256" key="1">
    <source>
        <dbReference type="SAM" id="MobiDB-lite"/>
    </source>
</evidence>
<dbReference type="GO" id="GO:0007508">
    <property type="term" value="P:larval heart development"/>
    <property type="evidence" value="ECO:0007669"/>
    <property type="project" value="TreeGrafter"/>
</dbReference>
<proteinExistence type="predicted"/>
<keyword evidence="3" id="KW-1185">Reference proteome</keyword>
<feature type="non-terminal residue" evidence="2">
    <location>
        <position position="104"/>
    </location>
</feature>
<dbReference type="EMBL" id="KK719751">
    <property type="protein sequence ID" value="KFO65875.1"/>
    <property type="molecule type" value="Genomic_DNA"/>
</dbReference>
<dbReference type="Proteomes" id="UP000052976">
    <property type="component" value="Unassembled WGS sequence"/>
</dbReference>
<evidence type="ECO:0000313" key="3">
    <source>
        <dbReference type="Proteomes" id="UP000052976"/>
    </source>
</evidence>
<dbReference type="PANTHER" id="PTHR33395:SF22">
    <property type="entry name" value="REVERSE TRANSCRIPTASE DOMAIN-CONTAINING PROTEIN"/>
    <property type="match status" value="1"/>
</dbReference>